<evidence type="ECO:0000256" key="7">
    <source>
        <dbReference type="SAM" id="MobiDB-lite"/>
    </source>
</evidence>
<comment type="caution">
    <text evidence="8">The sequence shown here is derived from an EMBL/GenBank/DDBJ whole genome shotgun (WGS) entry which is preliminary data.</text>
</comment>
<feature type="compositionally biased region" description="Polar residues" evidence="7">
    <location>
        <begin position="273"/>
        <end position="286"/>
    </location>
</feature>
<sequence>MTTGSGLDLPALLEVAGSILDGVSGEFVAGLGAPSAVVKGLTDFATQVDLDLEQRIRRELTDRTGINVHGEEFGGPPVTDGAVWVLDPVDGTYNYSTGMPLTGILLGLLVDGEAVLGLTWLPLTGLRYAGHVGGPLYRNGVPMAAHLPTTLAQTAVAFGPFNVSHGGRYPGARRAQLLEALSVRAARLRMTGSTGVDMAYVASGIFGAAIAFGAHAWDNAAGAALVRAAGGLATDLAGNPWTASSPSLVTAMPDVHRELMAVIDDVGVWSGSDITSTTTDPRTAQHGSPERPGADDRTSR</sequence>
<dbReference type="GO" id="GO:0007165">
    <property type="term" value="P:signal transduction"/>
    <property type="evidence" value="ECO:0007669"/>
    <property type="project" value="TreeGrafter"/>
</dbReference>
<evidence type="ECO:0000256" key="5">
    <source>
        <dbReference type="ARBA" id="ARBA00022842"/>
    </source>
</evidence>
<dbReference type="CDD" id="cd01637">
    <property type="entry name" value="IMPase_like"/>
    <property type="match status" value="1"/>
</dbReference>
<organism evidence="8 9">
    <name type="scientific">Gordonia sputi NBRC 100414</name>
    <dbReference type="NCBI Taxonomy" id="1089453"/>
    <lineage>
        <taxon>Bacteria</taxon>
        <taxon>Bacillati</taxon>
        <taxon>Actinomycetota</taxon>
        <taxon>Actinomycetes</taxon>
        <taxon>Mycobacteriales</taxon>
        <taxon>Gordoniaceae</taxon>
        <taxon>Gordonia</taxon>
    </lineage>
</organism>
<keyword evidence="3 6" id="KW-0479">Metal-binding</keyword>
<dbReference type="GO" id="GO:0008934">
    <property type="term" value="F:inositol monophosphate 1-phosphatase activity"/>
    <property type="evidence" value="ECO:0007669"/>
    <property type="project" value="TreeGrafter"/>
</dbReference>
<protein>
    <recommendedName>
        <fullName evidence="2">inositol-phosphate phosphatase</fullName>
        <ecNumber evidence="2">3.1.3.25</ecNumber>
    </recommendedName>
</protein>
<evidence type="ECO:0000256" key="6">
    <source>
        <dbReference type="PIRSR" id="PIRSR600760-2"/>
    </source>
</evidence>
<reference evidence="8 9" key="1">
    <citation type="submission" date="2012-02" db="EMBL/GenBank/DDBJ databases">
        <title>Whole genome shotgun sequence of Gordonia sputi NBRC 100414.</title>
        <authorList>
            <person name="Yoshida I."/>
            <person name="Hosoyama A."/>
            <person name="Tsuchikane K."/>
            <person name="Katsumata H."/>
            <person name="Yamazaki S."/>
            <person name="Fujita N."/>
        </authorList>
    </citation>
    <scope>NUCLEOTIDE SEQUENCE [LARGE SCALE GENOMIC DNA]</scope>
    <source>
        <strain evidence="8 9">NBRC 100414</strain>
    </source>
</reference>
<feature type="binding site" evidence="6">
    <location>
        <position position="90"/>
    </location>
    <ligand>
        <name>Mg(2+)</name>
        <dbReference type="ChEBI" id="CHEBI:18420"/>
        <label>2</label>
    </ligand>
</feature>
<dbReference type="InterPro" id="IPR020583">
    <property type="entry name" value="Inositol_monoP_metal-BS"/>
</dbReference>
<evidence type="ECO:0000256" key="4">
    <source>
        <dbReference type="ARBA" id="ARBA00022801"/>
    </source>
</evidence>
<evidence type="ECO:0000256" key="3">
    <source>
        <dbReference type="ARBA" id="ARBA00022723"/>
    </source>
</evidence>
<comment type="catalytic activity">
    <reaction evidence="1">
        <text>a myo-inositol phosphate + H2O = myo-inositol + phosphate</text>
        <dbReference type="Rhea" id="RHEA:24056"/>
        <dbReference type="ChEBI" id="CHEBI:15377"/>
        <dbReference type="ChEBI" id="CHEBI:17268"/>
        <dbReference type="ChEBI" id="CHEBI:43474"/>
        <dbReference type="ChEBI" id="CHEBI:84139"/>
        <dbReference type="EC" id="3.1.3.25"/>
    </reaction>
</comment>
<evidence type="ECO:0000313" key="8">
    <source>
        <dbReference type="EMBL" id="GAB41226.1"/>
    </source>
</evidence>
<dbReference type="PANTHER" id="PTHR20854:SF4">
    <property type="entry name" value="INOSITOL-1-MONOPHOSPHATASE-RELATED"/>
    <property type="match status" value="1"/>
</dbReference>
<dbReference type="Gene3D" id="3.40.190.80">
    <property type="match status" value="1"/>
</dbReference>
<evidence type="ECO:0000313" key="9">
    <source>
        <dbReference type="Proteomes" id="UP000005845"/>
    </source>
</evidence>
<feature type="binding site" evidence="6">
    <location>
        <position position="218"/>
    </location>
    <ligand>
        <name>Mg(2+)</name>
        <dbReference type="ChEBI" id="CHEBI:18420"/>
        <label>1</label>
        <note>catalytic</note>
    </ligand>
</feature>
<dbReference type="InterPro" id="IPR000760">
    <property type="entry name" value="Inositol_monophosphatase-like"/>
</dbReference>
<dbReference type="PROSITE" id="PS00630">
    <property type="entry name" value="IMP_2"/>
    <property type="match status" value="1"/>
</dbReference>
<keyword evidence="9" id="KW-1185">Reference proteome</keyword>
<accession>H5U668</accession>
<comment type="cofactor">
    <cofactor evidence="6">
        <name>Mg(2+)</name>
        <dbReference type="ChEBI" id="CHEBI:18420"/>
    </cofactor>
</comment>
<dbReference type="AlphaFoldDB" id="H5U668"/>
<dbReference type="PRINTS" id="PR00377">
    <property type="entry name" value="IMPHPHTASES"/>
</dbReference>
<dbReference type="GO" id="GO:0046854">
    <property type="term" value="P:phosphatidylinositol phosphate biosynthetic process"/>
    <property type="evidence" value="ECO:0007669"/>
    <property type="project" value="InterPro"/>
</dbReference>
<dbReference type="EMBL" id="BAFC01000122">
    <property type="protein sequence ID" value="GAB41226.1"/>
    <property type="molecule type" value="Genomic_DNA"/>
</dbReference>
<evidence type="ECO:0000256" key="2">
    <source>
        <dbReference type="ARBA" id="ARBA00013106"/>
    </source>
</evidence>
<dbReference type="RefSeq" id="WP_005208457.1">
    <property type="nucleotide sequence ID" value="NZ_BAFC01000122.1"/>
</dbReference>
<dbReference type="Proteomes" id="UP000005845">
    <property type="component" value="Unassembled WGS sequence"/>
</dbReference>
<evidence type="ECO:0000256" key="1">
    <source>
        <dbReference type="ARBA" id="ARBA00001033"/>
    </source>
</evidence>
<name>H5U668_9ACTN</name>
<dbReference type="GO" id="GO:0046872">
    <property type="term" value="F:metal ion binding"/>
    <property type="evidence" value="ECO:0007669"/>
    <property type="project" value="UniProtKB-KW"/>
</dbReference>
<dbReference type="eggNOG" id="COG0483">
    <property type="taxonomic scope" value="Bacteria"/>
</dbReference>
<keyword evidence="4" id="KW-0378">Hydrolase</keyword>
<feature type="compositionally biased region" description="Basic and acidic residues" evidence="7">
    <location>
        <begin position="288"/>
        <end position="300"/>
    </location>
</feature>
<dbReference type="SUPFAM" id="SSF56655">
    <property type="entry name" value="Carbohydrate phosphatase"/>
    <property type="match status" value="1"/>
</dbReference>
<dbReference type="PROSITE" id="PS00629">
    <property type="entry name" value="IMP_1"/>
    <property type="match status" value="1"/>
</dbReference>
<gene>
    <name evidence="8" type="primary">impA</name>
    <name evidence="8" type="ORF">GOSPT_124_00170</name>
</gene>
<feature type="region of interest" description="Disordered" evidence="7">
    <location>
        <begin position="273"/>
        <end position="300"/>
    </location>
</feature>
<dbReference type="Pfam" id="PF00459">
    <property type="entry name" value="Inositol_P"/>
    <property type="match status" value="1"/>
</dbReference>
<feature type="binding site" evidence="6">
    <location>
        <position position="71"/>
    </location>
    <ligand>
        <name>Mg(2+)</name>
        <dbReference type="ChEBI" id="CHEBI:18420"/>
        <label>1</label>
        <note>catalytic</note>
    </ligand>
</feature>
<dbReference type="Gene3D" id="3.30.540.10">
    <property type="entry name" value="Fructose-1,6-Bisphosphatase, subunit A, domain 1"/>
    <property type="match status" value="1"/>
</dbReference>
<dbReference type="GO" id="GO:0006020">
    <property type="term" value="P:inositol metabolic process"/>
    <property type="evidence" value="ECO:0007669"/>
    <property type="project" value="TreeGrafter"/>
</dbReference>
<keyword evidence="5 6" id="KW-0460">Magnesium</keyword>
<proteinExistence type="predicted"/>
<dbReference type="PANTHER" id="PTHR20854">
    <property type="entry name" value="INOSITOL MONOPHOSPHATASE"/>
    <property type="match status" value="1"/>
</dbReference>
<dbReference type="EC" id="3.1.3.25" evidence="2"/>
<feature type="binding site" evidence="6">
    <location>
        <position position="87"/>
    </location>
    <ligand>
        <name>Mg(2+)</name>
        <dbReference type="ChEBI" id="CHEBI:18420"/>
        <label>1</label>
        <note>catalytic</note>
    </ligand>
</feature>
<dbReference type="InterPro" id="IPR020550">
    <property type="entry name" value="Inositol_monophosphatase_CS"/>
</dbReference>